<evidence type="ECO:0000313" key="4">
    <source>
        <dbReference type="EMBL" id="OTF77810.1"/>
    </source>
</evidence>
<protein>
    <submittedName>
        <fullName evidence="4">60S ribosomal protein L37a-like protein</fullName>
    </submittedName>
</protein>
<dbReference type="InterPro" id="IPR011332">
    <property type="entry name" value="Ribosomal_zn-bd"/>
</dbReference>
<proteinExistence type="inferred from homology"/>
<comment type="caution">
    <text evidence="4">The sequence shown here is derived from an EMBL/GenBank/DDBJ whole genome shotgun (WGS) entry which is preliminary data.</text>
</comment>
<name>A0A1Y3BA81_EURMA</name>
<dbReference type="Gene3D" id="2.20.25.30">
    <property type="match status" value="1"/>
</dbReference>
<keyword evidence="3" id="KW-0687">Ribonucleoprotein</keyword>
<dbReference type="EMBL" id="MUJZ01030784">
    <property type="protein sequence ID" value="OTF77810.1"/>
    <property type="molecule type" value="Genomic_DNA"/>
</dbReference>
<dbReference type="PANTHER" id="PTHR48160:SF1">
    <property type="entry name" value="LARGE RIBOSOMAL SUBUNIT PROTEIN EL43"/>
    <property type="match status" value="1"/>
</dbReference>
<dbReference type="Pfam" id="PF01780">
    <property type="entry name" value="Ribosomal_L37ae"/>
    <property type="match status" value="1"/>
</dbReference>
<dbReference type="AlphaFoldDB" id="A0A1Y3BA81"/>
<keyword evidence="5" id="KW-1185">Reference proteome</keyword>
<dbReference type="InterPro" id="IPR002674">
    <property type="entry name" value="Ribosomal_eL43"/>
</dbReference>
<dbReference type="GO" id="GO:0022625">
    <property type="term" value="C:cytosolic large ribosomal subunit"/>
    <property type="evidence" value="ECO:0007669"/>
    <property type="project" value="TreeGrafter"/>
</dbReference>
<accession>A0A1Y3BA81</accession>
<dbReference type="SUPFAM" id="SSF57829">
    <property type="entry name" value="Zn-binding ribosomal proteins"/>
    <property type="match status" value="1"/>
</dbReference>
<dbReference type="OrthoDB" id="10258345at2759"/>
<dbReference type="GO" id="GO:0006412">
    <property type="term" value="P:translation"/>
    <property type="evidence" value="ECO:0007669"/>
    <property type="project" value="InterPro"/>
</dbReference>
<dbReference type="InterPro" id="IPR011331">
    <property type="entry name" value="Ribosomal_eL37/eL43"/>
</dbReference>
<dbReference type="PANTHER" id="PTHR48160">
    <property type="entry name" value="LARGE RIBOSOMAL SUBUNIT PROTEIN EL43"/>
    <property type="match status" value="1"/>
</dbReference>
<dbReference type="GO" id="GO:0003735">
    <property type="term" value="F:structural constituent of ribosome"/>
    <property type="evidence" value="ECO:0007669"/>
    <property type="project" value="InterPro"/>
</dbReference>
<comment type="similarity">
    <text evidence="1">Belongs to the eukaryotic ribosomal protein eL43 family.</text>
</comment>
<evidence type="ECO:0000313" key="5">
    <source>
        <dbReference type="Proteomes" id="UP000194236"/>
    </source>
</evidence>
<dbReference type="Proteomes" id="UP000194236">
    <property type="component" value="Unassembled WGS sequence"/>
</dbReference>
<keyword evidence="2 4" id="KW-0689">Ribosomal protein</keyword>
<evidence type="ECO:0000256" key="2">
    <source>
        <dbReference type="ARBA" id="ARBA00022980"/>
    </source>
</evidence>
<evidence type="ECO:0000256" key="3">
    <source>
        <dbReference type="ARBA" id="ARBA00023274"/>
    </source>
</evidence>
<gene>
    <name evidence="4" type="ORF">BLA29_013061</name>
</gene>
<evidence type="ECO:0000256" key="1">
    <source>
        <dbReference type="ARBA" id="ARBA00008672"/>
    </source>
</evidence>
<reference evidence="4 5" key="1">
    <citation type="submission" date="2017-03" db="EMBL/GenBank/DDBJ databases">
        <title>Genome Survey of Euroglyphus maynei.</title>
        <authorList>
            <person name="Arlian L.G."/>
            <person name="Morgan M.S."/>
            <person name="Rider S.D."/>
        </authorList>
    </citation>
    <scope>NUCLEOTIDE SEQUENCE [LARGE SCALE GENOMIC DNA]</scope>
    <source>
        <strain evidence="4">Arlian Lab</strain>
        <tissue evidence="4">Whole body</tissue>
    </source>
</reference>
<sequence length="68" mass="7653">MVKKMEITQHSKYTCTFCGKESMKRTCVGIWKCKACKKTVAGGAYVFSTTSAAAIRSAIRRLRETREN</sequence>
<organism evidence="4 5">
    <name type="scientific">Euroglyphus maynei</name>
    <name type="common">Mayne's house dust mite</name>
    <dbReference type="NCBI Taxonomy" id="6958"/>
    <lineage>
        <taxon>Eukaryota</taxon>
        <taxon>Metazoa</taxon>
        <taxon>Ecdysozoa</taxon>
        <taxon>Arthropoda</taxon>
        <taxon>Chelicerata</taxon>
        <taxon>Arachnida</taxon>
        <taxon>Acari</taxon>
        <taxon>Acariformes</taxon>
        <taxon>Sarcoptiformes</taxon>
        <taxon>Astigmata</taxon>
        <taxon>Psoroptidia</taxon>
        <taxon>Analgoidea</taxon>
        <taxon>Pyroglyphidae</taxon>
        <taxon>Pyroglyphinae</taxon>
        <taxon>Euroglyphus</taxon>
    </lineage>
</organism>